<accession>A0ABD1HCI9</accession>
<evidence type="ECO:0000313" key="2">
    <source>
        <dbReference type="EMBL" id="KAL1554125.1"/>
    </source>
</evidence>
<dbReference type="AlphaFoldDB" id="A0ABD1HCI9"/>
<dbReference type="PANTHER" id="PTHR35099">
    <property type="entry name" value="OS02G0182700 PROTEIN"/>
    <property type="match status" value="1"/>
</dbReference>
<sequence>MGGADEEWVKAAMTDDTMVVELLVRLHASAPPPPALEWTVRQRRSRPATRKLAQTQRASPSTPLWWTGATSLSGGSGGGGSEESSRPHSQKLSPDARSKFNADSGKAVSKRSRKKKTLTELKDEENSLLKERRTLKSDIAALCLNLEKQIAKNVNLKRIKIELQPLLDRETTSSTKEPVSDNKLHSAGPAITPPLISDKAVALQSNDCPAPPIKDAASSHAFVLPDLNMPFEDACPDIVCSVS</sequence>
<reference evidence="2 3" key="1">
    <citation type="submission" date="2024-06" db="EMBL/GenBank/DDBJ databases">
        <title>A chromosome level genome sequence of Diviner's sage (Salvia divinorum).</title>
        <authorList>
            <person name="Ford S.A."/>
            <person name="Ro D.-K."/>
            <person name="Ness R.W."/>
            <person name="Phillips M.A."/>
        </authorList>
    </citation>
    <scope>NUCLEOTIDE SEQUENCE [LARGE SCALE GENOMIC DNA]</scope>
    <source>
        <strain evidence="2">SAF-2024a</strain>
        <tissue evidence="2">Leaf</tissue>
    </source>
</reference>
<dbReference type="EMBL" id="JBEAFC010000006">
    <property type="protein sequence ID" value="KAL1554125.1"/>
    <property type="molecule type" value="Genomic_DNA"/>
</dbReference>
<evidence type="ECO:0000313" key="3">
    <source>
        <dbReference type="Proteomes" id="UP001567538"/>
    </source>
</evidence>
<gene>
    <name evidence="2" type="ORF">AAHA92_14719</name>
</gene>
<feature type="compositionally biased region" description="Polar residues" evidence="1">
    <location>
        <begin position="52"/>
        <end position="70"/>
    </location>
</feature>
<comment type="caution">
    <text evidence="2">The sequence shown here is derived from an EMBL/GenBank/DDBJ whole genome shotgun (WGS) entry which is preliminary data.</text>
</comment>
<feature type="region of interest" description="Disordered" evidence="1">
    <location>
        <begin position="170"/>
        <end position="191"/>
    </location>
</feature>
<organism evidence="2 3">
    <name type="scientific">Salvia divinorum</name>
    <name type="common">Maria pastora</name>
    <name type="synonym">Diviner's sage</name>
    <dbReference type="NCBI Taxonomy" id="28513"/>
    <lineage>
        <taxon>Eukaryota</taxon>
        <taxon>Viridiplantae</taxon>
        <taxon>Streptophyta</taxon>
        <taxon>Embryophyta</taxon>
        <taxon>Tracheophyta</taxon>
        <taxon>Spermatophyta</taxon>
        <taxon>Magnoliopsida</taxon>
        <taxon>eudicotyledons</taxon>
        <taxon>Gunneridae</taxon>
        <taxon>Pentapetalae</taxon>
        <taxon>asterids</taxon>
        <taxon>lamiids</taxon>
        <taxon>Lamiales</taxon>
        <taxon>Lamiaceae</taxon>
        <taxon>Nepetoideae</taxon>
        <taxon>Mentheae</taxon>
        <taxon>Salviinae</taxon>
        <taxon>Salvia</taxon>
        <taxon>Salvia subgen. Calosphace</taxon>
    </lineage>
</organism>
<evidence type="ECO:0008006" key="4">
    <source>
        <dbReference type="Google" id="ProtNLM"/>
    </source>
</evidence>
<evidence type="ECO:0000256" key="1">
    <source>
        <dbReference type="SAM" id="MobiDB-lite"/>
    </source>
</evidence>
<dbReference type="Proteomes" id="UP001567538">
    <property type="component" value="Unassembled WGS sequence"/>
</dbReference>
<feature type="region of interest" description="Disordered" evidence="1">
    <location>
        <begin position="30"/>
        <end position="119"/>
    </location>
</feature>
<name>A0ABD1HCI9_SALDI</name>
<protein>
    <recommendedName>
        <fullName evidence="4">BZIP domain-containing protein</fullName>
    </recommendedName>
</protein>
<dbReference type="PANTHER" id="PTHR35099:SF2">
    <property type="entry name" value="OS02G0182700 PROTEIN"/>
    <property type="match status" value="1"/>
</dbReference>
<proteinExistence type="predicted"/>
<keyword evidence="3" id="KW-1185">Reference proteome</keyword>